<dbReference type="EMBL" id="JASBQV010000035">
    <property type="protein sequence ID" value="MDI3236293.1"/>
    <property type="molecule type" value="Genomic_DNA"/>
</dbReference>
<dbReference type="Pfam" id="PF06961">
    <property type="entry name" value="DUF1294"/>
    <property type="match status" value="1"/>
</dbReference>
<evidence type="ECO:0000256" key="1">
    <source>
        <dbReference type="SAM" id="Phobius"/>
    </source>
</evidence>
<dbReference type="InterPro" id="IPR012156">
    <property type="entry name" value="Cold_shock_CspA"/>
</dbReference>
<gene>
    <name evidence="2" type="ORF">QK289_14865</name>
</gene>
<feature type="transmembrane region" description="Helical" evidence="1">
    <location>
        <begin position="69"/>
        <end position="88"/>
    </location>
</feature>
<feature type="transmembrane region" description="Helical" evidence="1">
    <location>
        <begin position="6"/>
        <end position="23"/>
    </location>
</feature>
<dbReference type="PIRSF" id="PIRSF002599">
    <property type="entry name" value="Cold_shock_A"/>
    <property type="match status" value="1"/>
</dbReference>
<comment type="caution">
    <text evidence="2">The sequence shown here is derived from an EMBL/GenBank/DDBJ whole genome shotgun (WGS) entry which is preliminary data.</text>
</comment>
<keyword evidence="1" id="KW-0812">Transmembrane</keyword>
<protein>
    <submittedName>
        <fullName evidence="2">DUF1294 domain-containing protein</fullName>
    </submittedName>
</protein>
<name>A0ABT6R639_9BACL</name>
<accession>A0ABT6R639</accession>
<dbReference type="InterPro" id="IPR010718">
    <property type="entry name" value="DUF1294"/>
</dbReference>
<evidence type="ECO:0000313" key="3">
    <source>
        <dbReference type="Proteomes" id="UP001243286"/>
    </source>
</evidence>
<keyword evidence="3" id="KW-1185">Reference proteome</keyword>
<keyword evidence="1" id="KW-0472">Membrane</keyword>
<sequence length="90" mass="10328">MTIFSGIVVFYGIMTVIGFVSMWRDKRKAQQHEWRTPEATLLTIAFLGGALGTLLAMQLVRHKTRTAKFQLFVPLAILLHATLWILWIRS</sequence>
<organism evidence="2 3">
    <name type="scientific">Exiguobacterium antarcticum</name>
    <dbReference type="NCBI Taxonomy" id="132920"/>
    <lineage>
        <taxon>Bacteria</taxon>
        <taxon>Bacillati</taxon>
        <taxon>Bacillota</taxon>
        <taxon>Bacilli</taxon>
        <taxon>Bacillales</taxon>
        <taxon>Bacillales Family XII. Incertae Sedis</taxon>
        <taxon>Exiguobacterium</taxon>
    </lineage>
</organism>
<reference evidence="2 3" key="1">
    <citation type="submission" date="2023-04" db="EMBL/GenBank/DDBJ databases">
        <title>Antarctic isolates genomes.</title>
        <authorList>
            <person name="Dimov S.G."/>
        </authorList>
    </citation>
    <scope>NUCLEOTIDE SEQUENCE [LARGE SCALE GENOMIC DNA]</scope>
    <source>
        <strain evidence="2 3">AL19</strain>
    </source>
</reference>
<feature type="transmembrane region" description="Helical" evidence="1">
    <location>
        <begin position="39"/>
        <end position="57"/>
    </location>
</feature>
<keyword evidence="1" id="KW-1133">Transmembrane helix</keyword>
<proteinExistence type="predicted"/>
<dbReference type="RefSeq" id="WP_282357307.1">
    <property type="nucleotide sequence ID" value="NZ_JASBQV010000035.1"/>
</dbReference>
<dbReference type="Proteomes" id="UP001243286">
    <property type="component" value="Unassembled WGS sequence"/>
</dbReference>
<evidence type="ECO:0000313" key="2">
    <source>
        <dbReference type="EMBL" id="MDI3236293.1"/>
    </source>
</evidence>